<evidence type="ECO:0000313" key="2">
    <source>
        <dbReference type="EMBL" id="RJF84832.1"/>
    </source>
</evidence>
<dbReference type="Proteomes" id="UP000283458">
    <property type="component" value="Unassembled WGS sequence"/>
</dbReference>
<accession>A0A418W487</accession>
<dbReference type="EMBL" id="QYUL01000001">
    <property type="protein sequence ID" value="RJF84832.1"/>
    <property type="molecule type" value="Genomic_DNA"/>
</dbReference>
<keyword evidence="3" id="KW-1185">Reference proteome</keyword>
<evidence type="ECO:0000259" key="1">
    <source>
        <dbReference type="Pfam" id="PF23771"/>
    </source>
</evidence>
<dbReference type="InterPro" id="IPR055592">
    <property type="entry name" value="DUF7168"/>
</dbReference>
<protein>
    <recommendedName>
        <fullName evidence="1">DUF7168 domain-containing protein</fullName>
    </recommendedName>
</protein>
<dbReference type="AlphaFoldDB" id="A0A418W487"/>
<dbReference type="OrthoDB" id="7259266at2"/>
<comment type="caution">
    <text evidence="2">The sequence shown here is derived from an EMBL/GenBank/DDBJ whole genome shotgun (WGS) entry which is preliminary data.</text>
</comment>
<dbReference type="Pfam" id="PF23771">
    <property type="entry name" value="DUF7168"/>
    <property type="match status" value="1"/>
</dbReference>
<sequence>MAETASDRQRAAALLRKLRAITIEAGASEAEAMTAAAMARRLVDQHGLPESGEPVIEARVFVGRVRTRPIDKLWSAIGRFCHVSAIFCPEARGIEIAYIGRAADVMLAEWLHAVLKRHIDKALAEFKTLAEYRRRKPARRRVAASAFVEAMAQSLRTRLDAMADQRIAEPKLAEARRWIANRYGQLADIKIASISDAQVDGARRRGRQAAADVAISTPVAAQPAIAGLIGGSRG</sequence>
<proteinExistence type="predicted"/>
<evidence type="ECO:0000313" key="3">
    <source>
        <dbReference type="Proteomes" id="UP000283458"/>
    </source>
</evidence>
<gene>
    <name evidence="2" type="ORF">D3877_10160</name>
</gene>
<feature type="domain" description="DUF7168" evidence="1">
    <location>
        <begin position="65"/>
        <end position="185"/>
    </location>
</feature>
<name>A0A418W487_9PROT</name>
<organism evidence="2 3">
    <name type="scientific">Azospirillum cavernae</name>
    <dbReference type="NCBI Taxonomy" id="2320860"/>
    <lineage>
        <taxon>Bacteria</taxon>
        <taxon>Pseudomonadati</taxon>
        <taxon>Pseudomonadota</taxon>
        <taxon>Alphaproteobacteria</taxon>
        <taxon>Rhodospirillales</taxon>
        <taxon>Azospirillaceae</taxon>
        <taxon>Azospirillum</taxon>
    </lineage>
</organism>
<dbReference type="RefSeq" id="WP_119830465.1">
    <property type="nucleotide sequence ID" value="NZ_QYUL01000001.1"/>
</dbReference>
<reference evidence="2 3" key="1">
    <citation type="submission" date="2018-09" db="EMBL/GenBank/DDBJ databases">
        <authorList>
            <person name="Zhu H."/>
        </authorList>
    </citation>
    <scope>NUCLEOTIDE SEQUENCE [LARGE SCALE GENOMIC DNA]</scope>
    <source>
        <strain evidence="2 3">K2W22B-5</strain>
    </source>
</reference>